<dbReference type="Proteomes" id="UP000256805">
    <property type="component" value="Unassembled WGS sequence"/>
</dbReference>
<evidence type="ECO:0000256" key="7">
    <source>
        <dbReference type="RuleBase" id="RU362072"/>
    </source>
</evidence>
<feature type="transmembrane region" description="Helical" evidence="7">
    <location>
        <begin position="68"/>
        <end position="86"/>
    </location>
</feature>
<dbReference type="Pfam" id="PF01311">
    <property type="entry name" value="Bac_export_1"/>
    <property type="match status" value="1"/>
</dbReference>
<dbReference type="InterPro" id="IPR006304">
    <property type="entry name" value="T3SS_SpaR/YscT"/>
</dbReference>
<evidence type="ECO:0000256" key="3">
    <source>
        <dbReference type="ARBA" id="ARBA00022475"/>
    </source>
</evidence>
<keyword evidence="5 7" id="KW-1133">Transmembrane helix</keyword>
<evidence type="ECO:0000256" key="5">
    <source>
        <dbReference type="ARBA" id="ARBA00022989"/>
    </source>
</evidence>
<evidence type="ECO:0000256" key="2">
    <source>
        <dbReference type="ARBA" id="ARBA00009772"/>
    </source>
</evidence>
<evidence type="ECO:0000256" key="6">
    <source>
        <dbReference type="ARBA" id="ARBA00023136"/>
    </source>
</evidence>
<evidence type="ECO:0000256" key="1">
    <source>
        <dbReference type="ARBA" id="ARBA00004651"/>
    </source>
</evidence>
<comment type="subcellular location">
    <subcellularLocation>
        <location evidence="1 7">Cell membrane</location>
        <topology evidence="1 7">Multi-pass membrane protein</topology>
    </subcellularLocation>
</comment>
<reference evidence="8 9" key="1">
    <citation type="submission" date="2018-01" db="EMBL/GenBank/DDBJ databases">
        <authorList>
            <person name="Gaut B.S."/>
            <person name="Morton B.R."/>
            <person name="Clegg M.T."/>
            <person name="Duvall M.R."/>
        </authorList>
    </citation>
    <scope>NUCLEOTIDE SEQUENCE [LARGE SCALE GENOMIC DNA]</scope>
    <source>
        <strain evidence="8">Cupriavidus taiwanensis cmp 52</strain>
    </source>
</reference>
<dbReference type="GO" id="GO:0006605">
    <property type="term" value="P:protein targeting"/>
    <property type="evidence" value="ECO:0007669"/>
    <property type="project" value="UniProtKB-UniRule"/>
</dbReference>
<dbReference type="NCBIfam" id="TIGR01401">
    <property type="entry name" value="fliR_like_III"/>
    <property type="match status" value="1"/>
</dbReference>
<dbReference type="EMBL" id="OVTA01000087">
    <property type="protein sequence ID" value="SPS02716.1"/>
    <property type="molecule type" value="Genomic_DNA"/>
</dbReference>
<dbReference type="PANTHER" id="PTHR30065:SF1">
    <property type="entry name" value="SURFACE PRESENTATION OF ANTIGENS PROTEIN SPAR"/>
    <property type="match status" value="1"/>
</dbReference>
<organism evidence="8 9">
    <name type="scientific">Cupriavidus taiwanensis</name>
    <dbReference type="NCBI Taxonomy" id="164546"/>
    <lineage>
        <taxon>Bacteria</taxon>
        <taxon>Pseudomonadati</taxon>
        <taxon>Pseudomonadota</taxon>
        <taxon>Betaproteobacteria</taxon>
        <taxon>Burkholderiales</taxon>
        <taxon>Burkholderiaceae</taxon>
        <taxon>Cupriavidus</taxon>
    </lineage>
</organism>
<gene>
    <name evidence="8" type="ORF">CBM2634_U230009</name>
</gene>
<keyword evidence="3 7" id="KW-1003">Cell membrane</keyword>
<comment type="similarity">
    <text evidence="2 7">Belongs to the FliR/MopE/SpaR family.</text>
</comment>
<dbReference type="GO" id="GO:0005886">
    <property type="term" value="C:plasma membrane"/>
    <property type="evidence" value="ECO:0007669"/>
    <property type="project" value="UniProtKB-SubCell"/>
</dbReference>
<feature type="transmembrane region" description="Helical" evidence="7">
    <location>
        <begin position="156"/>
        <end position="179"/>
    </location>
</feature>
<protein>
    <submittedName>
        <fullName evidence="8">Type III secretion protein SpaR/YscT/HrcT</fullName>
    </submittedName>
</protein>
<feature type="transmembrane region" description="Helical" evidence="7">
    <location>
        <begin position="216"/>
        <end position="234"/>
    </location>
</feature>
<feature type="transmembrane region" description="Helical" evidence="7">
    <location>
        <begin position="246"/>
        <end position="267"/>
    </location>
</feature>
<dbReference type="InterPro" id="IPR002010">
    <property type="entry name" value="T3SS_IM_R"/>
</dbReference>
<dbReference type="AlphaFoldDB" id="A0A375JGG4"/>
<proteinExistence type="inferred from homology"/>
<dbReference type="PANTHER" id="PTHR30065">
    <property type="entry name" value="FLAGELLAR BIOSYNTHETIC PROTEIN FLIR"/>
    <property type="match status" value="1"/>
</dbReference>
<feature type="transmembrane region" description="Helical" evidence="7">
    <location>
        <begin position="36"/>
        <end position="56"/>
    </location>
</feature>
<keyword evidence="4 7" id="KW-0812">Transmembrane</keyword>
<sequence length="292" mass="31604">MGMARWCNDVDAAIFDLLNIHMYDALITLPQFGASLIRSLTMLGVCSVRLFVMLYLFPPTADGILQGVLRNGIVLLFSAFIAYGQPVSLYTSLTGTSLVVIGLREAAIGLVLGFSASTVFWVAEGAGIYVDNLAGYTNVQIANPLREEQSTPTGTLLAQIASVAFWTFGGMTFLLGALYESYHWWPLSAATPVPANVLESFVLQQTDLLMQTTAKLAAPMTLILLLVDFAFGFMAKSSEKLEPMTLSQPVKGALTVMMLALFVGIFVDQIRDQLVLSSLGEQLRSIAGTVRK</sequence>
<feature type="transmembrane region" description="Helical" evidence="7">
    <location>
        <begin position="106"/>
        <end position="123"/>
    </location>
</feature>
<evidence type="ECO:0000313" key="9">
    <source>
        <dbReference type="Proteomes" id="UP000256805"/>
    </source>
</evidence>
<name>A0A375JGG4_9BURK</name>
<evidence type="ECO:0000313" key="8">
    <source>
        <dbReference type="EMBL" id="SPS02716.1"/>
    </source>
</evidence>
<evidence type="ECO:0000256" key="4">
    <source>
        <dbReference type="ARBA" id="ARBA00022692"/>
    </source>
</evidence>
<keyword evidence="6 7" id="KW-0472">Membrane</keyword>
<accession>A0A375JGG4</accession>
<dbReference type="PRINTS" id="PR00953">
    <property type="entry name" value="TYPE3IMRPROT"/>
</dbReference>